<dbReference type="eggNOG" id="COG1430">
    <property type="taxonomic scope" value="Bacteria"/>
</dbReference>
<dbReference type="PANTHER" id="PTHR37953">
    <property type="entry name" value="UPF0127 PROTEIN MJ1496"/>
    <property type="match status" value="1"/>
</dbReference>
<sequence length="169" mass="19437">MNKHSFLWVKEWNHLFIIMLCISGGIVYSGSCAICYSEVKRNRVAPINVGGMELEVELAITPEERIVGLMYRNKLEDNEGMLFVFPKEEILSFWMKDTRIPISIAFIKADGRIIQIDTMSPHSLDTHVSREKVQYALEMKEGWFRLHNIKEGDIVRIPLAVGRKAEIGK</sequence>
<dbReference type="Pfam" id="PF02643">
    <property type="entry name" value="DUF192"/>
    <property type="match status" value="1"/>
</dbReference>
<dbReference type="Gene3D" id="2.60.120.1140">
    <property type="entry name" value="Protein of unknown function DUF192"/>
    <property type="match status" value="1"/>
</dbReference>
<keyword evidence="1" id="KW-0812">Transmembrane</keyword>
<evidence type="ECO:0008006" key="4">
    <source>
        <dbReference type="Google" id="ProtNLM"/>
    </source>
</evidence>
<name>I3IIE7_9BACT</name>
<proteinExistence type="predicted"/>
<feature type="transmembrane region" description="Helical" evidence="1">
    <location>
        <begin position="12"/>
        <end position="36"/>
    </location>
</feature>
<dbReference type="EMBL" id="BAFH01000002">
    <property type="protein sequence ID" value="GAB61492.1"/>
    <property type="molecule type" value="Genomic_DNA"/>
</dbReference>
<accession>I3IIE7</accession>
<protein>
    <recommendedName>
        <fullName evidence="4">DUF192 domain-containing protein</fullName>
    </recommendedName>
</protein>
<dbReference type="InterPro" id="IPR003795">
    <property type="entry name" value="DUF192"/>
</dbReference>
<evidence type="ECO:0000313" key="2">
    <source>
        <dbReference type="EMBL" id="GAB61492.1"/>
    </source>
</evidence>
<dbReference type="STRING" id="247490.KSU1_B0635"/>
<dbReference type="Proteomes" id="UP000002985">
    <property type="component" value="Unassembled WGS sequence"/>
</dbReference>
<gene>
    <name evidence="2" type="ORF">KSU1_B0635</name>
</gene>
<organism evidence="2 3">
    <name type="scientific">Candidatus Jettenia caeni</name>
    <dbReference type="NCBI Taxonomy" id="247490"/>
    <lineage>
        <taxon>Bacteria</taxon>
        <taxon>Pseudomonadati</taxon>
        <taxon>Planctomycetota</taxon>
        <taxon>Candidatus Brocadiia</taxon>
        <taxon>Candidatus Brocadiales</taxon>
        <taxon>Candidatus Brocadiaceae</taxon>
        <taxon>Candidatus Jettenia</taxon>
    </lineage>
</organism>
<comment type="caution">
    <text evidence="2">The sequence shown here is derived from an EMBL/GenBank/DDBJ whole genome shotgun (WGS) entry which is preliminary data.</text>
</comment>
<keyword evidence="3" id="KW-1185">Reference proteome</keyword>
<keyword evidence="1" id="KW-1133">Transmembrane helix</keyword>
<dbReference type="InterPro" id="IPR038695">
    <property type="entry name" value="Saro_0823-like_sf"/>
</dbReference>
<reference evidence="2 3" key="1">
    <citation type="journal article" date="2012" name="FEBS Lett.">
        <title>Anammox organism KSU-1 expresses a NirK-type copper-containing nitrite reductase instead of a NirS-type with cytochrome cd1.</title>
        <authorList>
            <person name="Hira D."/>
            <person name="Toh H."/>
            <person name="Migita C.T."/>
            <person name="Okubo H."/>
            <person name="Nishiyama T."/>
            <person name="Hattori M."/>
            <person name="Furukawa K."/>
            <person name="Fujii T."/>
        </authorList>
    </citation>
    <scope>NUCLEOTIDE SEQUENCE [LARGE SCALE GENOMIC DNA]</scope>
</reference>
<dbReference type="AlphaFoldDB" id="I3IIE7"/>
<evidence type="ECO:0000313" key="3">
    <source>
        <dbReference type="Proteomes" id="UP000002985"/>
    </source>
</evidence>
<evidence type="ECO:0000256" key="1">
    <source>
        <dbReference type="SAM" id="Phobius"/>
    </source>
</evidence>
<dbReference type="PANTHER" id="PTHR37953:SF1">
    <property type="entry name" value="UPF0127 PROTEIN MJ1496"/>
    <property type="match status" value="1"/>
</dbReference>
<keyword evidence="1" id="KW-0472">Membrane</keyword>